<comment type="caution">
    <text evidence="1">The sequence shown here is derived from an EMBL/GenBank/DDBJ whole genome shotgun (WGS) entry which is preliminary data.</text>
</comment>
<gene>
    <name evidence="1" type="ORF">H7C18_19620</name>
</gene>
<dbReference type="EMBL" id="JACJVO010000024">
    <property type="protein sequence ID" value="MBB6733131.1"/>
    <property type="molecule type" value="Genomic_DNA"/>
</dbReference>
<name>A0A7X0VWM4_9BACL</name>
<dbReference type="Proteomes" id="UP000564644">
    <property type="component" value="Unassembled WGS sequence"/>
</dbReference>
<dbReference type="RefSeq" id="WP_185130786.1">
    <property type="nucleotide sequence ID" value="NZ_JACJVO010000024.1"/>
</dbReference>
<proteinExistence type="predicted"/>
<sequence>MAIRLRGHHLLCLLGYRGKGYSEGFCANMTNVYETLRETPDTPIELIDGPDDICAAFPSDQPAHCENVSVYEKDEAILAQLGLTIGASLSWADVCERVRTRVEPGDIAGLCADCRWEPLGLCREGVGHILRDARLRPLPAADRSLNG</sequence>
<keyword evidence="2" id="KW-1185">Reference proteome</keyword>
<reference evidence="1 2" key="1">
    <citation type="submission" date="2020-08" db="EMBL/GenBank/DDBJ databases">
        <title>Cohnella phylogeny.</title>
        <authorList>
            <person name="Dunlap C."/>
        </authorList>
    </citation>
    <scope>NUCLEOTIDE SEQUENCE [LARGE SCALE GENOMIC DNA]</scope>
    <source>
        <strain evidence="1 2">CBP 2801</strain>
    </source>
</reference>
<evidence type="ECO:0000313" key="2">
    <source>
        <dbReference type="Proteomes" id="UP000564644"/>
    </source>
</evidence>
<protein>
    <submittedName>
        <fullName evidence="1">DUF1284 domain-containing protein</fullName>
    </submittedName>
</protein>
<dbReference type="AlphaFoldDB" id="A0A7X0VWM4"/>
<accession>A0A7X0VWM4</accession>
<dbReference type="Pfam" id="PF06935">
    <property type="entry name" value="DUF1284"/>
    <property type="match status" value="1"/>
</dbReference>
<evidence type="ECO:0000313" key="1">
    <source>
        <dbReference type="EMBL" id="MBB6733131.1"/>
    </source>
</evidence>
<dbReference type="InterPro" id="IPR009702">
    <property type="entry name" value="DUF1284"/>
</dbReference>
<organism evidence="1 2">
    <name type="scientific">Cohnella zeiphila</name>
    <dbReference type="NCBI Taxonomy" id="2761120"/>
    <lineage>
        <taxon>Bacteria</taxon>
        <taxon>Bacillati</taxon>
        <taxon>Bacillota</taxon>
        <taxon>Bacilli</taxon>
        <taxon>Bacillales</taxon>
        <taxon>Paenibacillaceae</taxon>
        <taxon>Cohnella</taxon>
    </lineage>
</organism>